<sequence>MKIGFIRGLNAKSEMVEICDKLVYADSRKPISENVIEFIEEYFEEELVFQSLIELRLQISQLLPIMEKVYEKCATVRFLDKGHMPHMTERDYIRILLTISRQEKEIRSICTKESLARVRREGIAIGRPTIQTTVVDKIDFLYNNQGKSIREVAAICEVSVGTVHKYLKKVTE</sequence>
<dbReference type="RefSeq" id="WP_209524512.1">
    <property type="nucleotide sequence ID" value="NZ_JAEEGA010000001.1"/>
</dbReference>
<dbReference type="AlphaFoldDB" id="A0A940P4K3"/>
<protein>
    <submittedName>
        <fullName evidence="1">Recombinase family protein</fullName>
    </submittedName>
</protein>
<dbReference type="Proteomes" id="UP000674938">
    <property type="component" value="Unassembled WGS sequence"/>
</dbReference>
<organism evidence="1 2">
    <name type="scientific">Vagococcus allomyrinae</name>
    <dbReference type="NCBI Taxonomy" id="2794353"/>
    <lineage>
        <taxon>Bacteria</taxon>
        <taxon>Bacillati</taxon>
        <taxon>Bacillota</taxon>
        <taxon>Bacilli</taxon>
        <taxon>Lactobacillales</taxon>
        <taxon>Enterococcaceae</taxon>
        <taxon>Vagococcus</taxon>
    </lineage>
</organism>
<reference evidence="1" key="1">
    <citation type="submission" date="2020-12" db="EMBL/GenBank/DDBJ databases">
        <title>Vagococcus allomyrinae sp. nov. and Enterococcus lavae sp. nov., isolated from the larvae of Allomyrina dichotoma.</title>
        <authorList>
            <person name="Lee S.D."/>
        </authorList>
    </citation>
    <scope>NUCLEOTIDE SEQUENCE</scope>
    <source>
        <strain evidence="1">BWB3-3</strain>
    </source>
</reference>
<proteinExistence type="predicted"/>
<evidence type="ECO:0000313" key="2">
    <source>
        <dbReference type="Proteomes" id="UP000674938"/>
    </source>
</evidence>
<gene>
    <name evidence="1" type="ORF">I6N95_01215</name>
</gene>
<evidence type="ECO:0000313" key="1">
    <source>
        <dbReference type="EMBL" id="MBP1039616.1"/>
    </source>
</evidence>
<dbReference type="EMBL" id="JAEEGA010000001">
    <property type="protein sequence ID" value="MBP1039616.1"/>
    <property type="molecule type" value="Genomic_DNA"/>
</dbReference>
<accession>A0A940P4K3</accession>
<keyword evidence="2" id="KW-1185">Reference proteome</keyword>
<comment type="caution">
    <text evidence="1">The sequence shown here is derived from an EMBL/GenBank/DDBJ whole genome shotgun (WGS) entry which is preliminary data.</text>
</comment>
<name>A0A940P4K3_9ENTE</name>